<sequence length="189" mass="21086">MEIKTGLVGKALSSCYLKTNKTSAICCIHFEQKGETDPWVEVNFSEMIPLEIRSPISSIANSLLSSKARSTKIKVSFHTLRHGEDLLSCLINSFSICVILSGIRVVDTICSSTVYAGKDRIALTEGPDLHSLHMVYMIHRKRIMQVHFSGEMDFSLLAEATEKLVHRCTEQGELIRSKVEGVAKDMVNR</sequence>
<dbReference type="Proteomes" id="UP000010094">
    <property type="component" value="Chromosome II"/>
</dbReference>
<evidence type="ECO:0000313" key="2">
    <source>
        <dbReference type="Proteomes" id="UP000010094"/>
    </source>
</evidence>
<dbReference type="AlphaFoldDB" id="I6ZHD0"/>
<dbReference type="RefSeq" id="XP_009264105.1">
    <property type="nucleotide sequence ID" value="XM_009265830.1"/>
</dbReference>
<dbReference type="SUPFAM" id="SSF54211">
    <property type="entry name" value="Ribosomal protein S5 domain 2-like"/>
    <property type="match status" value="1"/>
</dbReference>
<keyword evidence="2" id="KW-1185">Reference proteome</keyword>
<dbReference type="GeneID" id="20520895"/>
<name>I6ZHD0_ENCRO</name>
<dbReference type="OrthoDB" id="2190718at2759"/>
<evidence type="ECO:0000313" key="1">
    <source>
        <dbReference type="EMBL" id="AFN82608.1"/>
    </source>
</evidence>
<dbReference type="HOGENOM" id="CLU_1434429_0_0_1"/>
<dbReference type="VEuPathDB" id="MicrosporidiaDB:EROM_021330"/>
<dbReference type="GO" id="GO:0000176">
    <property type="term" value="C:nuclear exosome (RNase complex)"/>
    <property type="evidence" value="ECO:0007669"/>
    <property type="project" value="UniProtKB-ARBA"/>
</dbReference>
<dbReference type="KEGG" id="ero:EROM_021330"/>
<dbReference type="EMBL" id="CP003519">
    <property type="protein sequence ID" value="AFN82608.1"/>
    <property type="molecule type" value="Genomic_DNA"/>
</dbReference>
<gene>
    <name evidence="1" type="ordered locus">EROM_021330</name>
</gene>
<proteinExistence type="predicted"/>
<organism evidence="1 2">
    <name type="scientific">Encephalitozoon romaleae (strain SJ-2008)</name>
    <name type="common">Microsporidian parasite</name>
    <dbReference type="NCBI Taxonomy" id="1178016"/>
    <lineage>
        <taxon>Eukaryota</taxon>
        <taxon>Fungi</taxon>
        <taxon>Fungi incertae sedis</taxon>
        <taxon>Microsporidia</taxon>
        <taxon>Unikaryonidae</taxon>
        <taxon>Encephalitozoon</taxon>
    </lineage>
</organism>
<reference evidence="1 2" key="1">
    <citation type="journal article" date="2012" name="Proc. Natl. Acad. Sci. U.S.A.">
        <title>Gain and loss of multiple functionally related, horizontally transferred genes in the reduced genomes of two microsporidian parasites.</title>
        <authorList>
            <person name="Pombert J.-F."/>
            <person name="Selman M."/>
            <person name="Burki F."/>
            <person name="Bardell F.T."/>
            <person name="Farinelli L."/>
            <person name="Solter L.F."/>
            <person name="Whitman D.W."/>
            <person name="Weiss L.M."/>
            <person name="Corradi N."/>
            <person name="Keeling P.J."/>
        </authorList>
    </citation>
    <scope>NUCLEOTIDE SEQUENCE [LARGE SCALE GENOMIC DNA]</scope>
    <source>
        <strain evidence="1 2">SJ-2008</strain>
    </source>
</reference>
<accession>I6ZHD0</accession>
<dbReference type="Gene3D" id="3.30.230.70">
    <property type="entry name" value="GHMP Kinase, N-terminal domain"/>
    <property type="match status" value="1"/>
</dbReference>
<dbReference type="InterPro" id="IPR020568">
    <property type="entry name" value="Ribosomal_Su5_D2-typ_SF"/>
</dbReference>
<dbReference type="InterPro" id="IPR027408">
    <property type="entry name" value="PNPase/RNase_PH_dom_sf"/>
</dbReference>
<protein>
    <submittedName>
        <fullName evidence="1">Uncharacterized protein</fullName>
    </submittedName>
</protein>